<gene>
    <name evidence="2" type="ORF">Adt_05983</name>
</gene>
<name>A0ABD1V5M4_9LAMI</name>
<dbReference type="AlphaFoldDB" id="A0ABD1V5M4"/>
<keyword evidence="1" id="KW-1133">Transmembrane helix</keyword>
<dbReference type="EMBL" id="JBFOLK010000002">
    <property type="protein sequence ID" value="KAL2532632.1"/>
    <property type="molecule type" value="Genomic_DNA"/>
</dbReference>
<evidence type="ECO:0000256" key="1">
    <source>
        <dbReference type="SAM" id="Phobius"/>
    </source>
</evidence>
<sequence length="204" mass="22708">MEENAILTIRKAIRVAIKVITIGIAIRITIRAATRTKKRLQRANQVLHLERMDASYAANSHCEADSEEDEDVVGVFSHRCSTISHRVIEKGEVSQKKEEKEEPKPCVCKAKGLMYIDVKINRKPIEAMVDTGAIHNYLASLEVERLGLVLEKSSGKVKVINSVAQRTTGIDKSVLIRVGLSKGRTNLSAVQMDNFKLIIGLEFL</sequence>
<reference evidence="3" key="1">
    <citation type="submission" date="2024-07" db="EMBL/GenBank/DDBJ databases">
        <title>Two chromosome-level genome assemblies of Korean endemic species Abeliophyllum distichum and Forsythia ovata (Oleaceae).</title>
        <authorList>
            <person name="Jang H."/>
        </authorList>
    </citation>
    <scope>NUCLEOTIDE SEQUENCE [LARGE SCALE GENOMIC DNA]</scope>
</reference>
<dbReference type="PANTHER" id="PTHR12917:SF18">
    <property type="entry name" value="DNA DAMAGE-INDUCIBLE PROTEIN 1-LIKE"/>
    <property type="match status" value="1"/>
</dbReference>
<dbReference type="InterPro" id="IPR021109">
    <property type="entry name" value="Peptidase_aspartic_dom_sf"/>
</dbReference>
<protein>
    <submittedName>
        <fullName evidence="2">Uncharacterized protein</fullName>
    </submittedName>
</protein>
<dbReference type="SUPFAM" id="SSF50630">
    <property type="entry name" value="Acid proteases"/>
    <property type="match status" value="1"/>
</dbReference>
<dbReference type="Pfam" id="PF13975">
    <property type="entry name" value="gag-asp_proteas"/>
    <property type="match status" value="1"/>
</dbReference>
<organism evidence="2 3">
    <name type="scientific">Abeliophyllum distichum</name>
    <dbReference type="NCBI Taxonomy" id="126358"/>
    <lineage>
        <taxon>Eukaryota</taxon>
        <taxon>Viridiplantae</taxon>
        <taxon>Streptophyta</taxon>
        <taxon>Embryophyta</taxon>
        <taxon>Tracheophyta</taxon>
        <taxon>Spermatophyta</taxon>
        <taxon>Magnoliopsida</taxon>
        <taxon>eudicotyledons</taxon>
        <taxon>Gunneridae</taxon>
        <taxon>Pentapetalae</taxon>
        <taxon>asterids</taxon>
        <taxon>lamiids</taxon>
        <taxon>Lamiales</taxon>
        <taxon>Oleaceae</taxon>
        <taxon>Forsythieae</taxon>
        <taxon>Abeliophyllum</taxon>
    </lineage>
</organism>
<evidence type="ECO:0000313" key="2">
    <source>
        <dbReference type="EMBL" id="KAL2532632.1"/>
    </source>
</evidence>
<evidence type="ECO:0000313" key="3">
    <source>
        <dbReference type="Proteomes" id="UP001604336"/>
    </source>
</evidence>
<keyword evidence="1" id="KW-0472">Membrane</keyword>
<comment type="caution">
    <text evidence="2">The sequence shown here is derived from an EMBL/GenBank/DDBJ whole genome shotgun (WGS) entry which is preliminary data.</text>
</comment>
<keyword evidence="3" id="KW-1185">Reference proteome</keyword>
<accession>A0ABD1V5M4</accession>
<dbReference type="Gene3D" id="2.40.70.10">
    <property type="entry name" value="Acid Proteases"/>
    <property type="match status" value="1"/>
</dbReference>
<dbReference type="CDD" id="cd00303">
    <property type="entry name" value="retropepsin_like"/>
    <property type="match status" value="1"/>
</dbReference>
<keyword evidence="1" id="KW-0812">Transmembrane</keyword>
<dbReference type="Proteomes" id="UP001604336">
    <property type="component" value="Unassembled WGS sequence"/>
</dbReference>
<feature type="transmembrane region" description="Helical" evidence="1">
    <location>
        <begin position="12"/>
        <end position="30"/>
    </location>
</feature>
<dbReference type="PANTHER" id="PTHR12917">
    <property type="entry name" value="ASPARTYL PROTEASE DDI-RELATED"/>
    <property type="match status" value="1"/>
</dbReference>
<proteinExistence type="predicted"/>